<dbReference type="Gene3D" id="3.40.605.10">
    <property type="entry name" value="Aldehyde Dehydrogenase, Chain A, domain 1"/>
    <property type="match status" value="1"/>
</dbReference>
<dbReference type="PANTHER" id="PTHR11699">
    <property type="entry name" value="ALDEHYDE DEHYDROGENASE-RELATED"/>
    <property type="match status" value="1"/>
</dbReference>
<gene>
    <name evidence="6" type="ORF">CLV43_107172</name>
</gene>
<feature type="domain" description="Aldehyde dehydrogenase" evidence="5">
    <location>
        <begin position="51"/>
        <end position="505"/>
    </location>
</feature>
<dbReference type="InterPro" id="IPR016163">
    <property type="entry name" value="Ald_DH_C"/>
</dbReference>
<sequence>MTSEQGRIPASPTTAVVVARPGWVTDEVVAGWCERVRRDVTRHGGSAPEPTTAVAPYDLSPTATVPACAPEDVAAAVVSARRAQHAWAGTPVARRGAVVLAFHDLLLRRQEEVLDLVQWETGKARYHAWQEVAQVATIARYYARRARHHLAPRRVRGMVPGLTKVREVRVPRGVVGVISPWNYPLYLGVGDVLPALLAGNAVVSRADSQTPLTMLWTRALMAEAGLPDDLWQVVTGPGPVVGTAVVDTVDFVCFTGSTATGRAVAERAARRLVGASLELGGKNPLIVREDADVAAAAAGTAVAAFANTGQMCVHVERVYVHERVHDAFRDELVRVTRALRLGRSYDYSCDIGSLVSPARLAAVEAHVEDAVGHGATVLVGGRARPDVGPLHYEPTVLEGVTPAMAVFGEETFGPVVSLHPYAEGSDPVALANQGSYGLSASIWSKDGREAQRMARRIRSGSVNINDGAAAAAGSVEAGMGGMGDSGLGRRHGAEGILKFTESQTIAAQRLLPLGPSPKSSAGAFVRRTNRRLTLLRRLGVR</sequence>
<name>A0A2T0T1N9_9PSEU</name>
<dbReference type="InterPro" id="IPR029510">
    <property type="entry name" value="Ald_DH_CS_GLU"/>
</dbReference>
<dbReference type="AlphaFoldDB" id="A0A2T0T1N9"/>
<comment type="similarity">
    <text evidence="1 4">Belongs to the aldehyde dehydrogenase family.</text>
</comment>
<dbReference type="OrthoDB" id="6882680at2"/>
<protein>
    <submittedName>
        <fullName evidence="6">Succinate-semialdehyde dehydrogenase/glutarate-semialdehyde dehydrogenase</fullName>
    </submittedName>
</protein>
<dbReference type="EMBL" id="PVTF01000007">
    <property type="protein sequence ID" value="PRY39588.1"/>
    <property type="molecule type" value="Genomic_DNA"/>
</dbReference>
<dbReference type="Proteomes" id="UP000239494">
    <property type="component" value="Unassembled WGS sequence"/>
</dbReference>
<evidence type="ECO:0000256" key="2">
    <source>
        <dbReference type="ARBA" id="ARBA00023002"/>
    </source>
</evidence>
<dbReference type="InterPro" id="IPR015590">
    <property type="entry name" value="Aldehyde_DH_dom"/>
</dbReference>
<dbReference type="FunFam" id="3.40.309.10:FF:000009">
    <property type="entry name" value="Aldehyde dehydrogenase A"/>
    <property type="match status" value="1"/>
</dbReference>
<dbReference type="GO" id="GO:0016620">
    <property type="term" value="F:oxidoreductase activity, acting on the aldehyde or oxo group of donors, NAD or NADP as acceptor"/>
    <property type="evidence" value="ECO:0007669"/>
    <property type="project" value="InterPro"/>
</dbReference>
<dbReference type="InterPro" id="IPR016162">
    <property type="entry name" value="Ald_DH_N"/>
</dbReference>
<reference evidence="6 7" key="1">
    <citation type="submission" date="2018-03" db="EMBL/GenBank/DDBJ databases">
        <title>Genomic Encyclopedia of Archaeal and Bacterial Type Strains, Phase II (KMG-II): from individual species to whole genera.</title>
        <authorList>
            <person name="Goeker M."/>
        </authorList>
    </citation>
    <scope>NUCLEOTIDE SEQUENCE [LARGE SCALE GENOMIC DNA]</scope>
    <source>
        <strain evidence="6 7">DSM 44720</strain>
    </source>
</reference>
<dbReference type="PROSITE" id="PS00687">
    <property type="entry name" value="ALDEHYDE_DEHYDR_GLU"/>
    <property type="match status" value="1"/>
</dbReference>
<evidence type="ECO:0000313" key="7">
    <source>
        <dbReference type="Proteomes" id="UP000239494"/>
    </source>
</evidence>
<dbReference type="SUPFAM" id="SSF53720">
    <property type="entry name" value="ALDH-like"/>
    <property type="match status" value="1"/>
</dbReference>
<comment type="caution">
    <text evidence="6">The sequence shown here is derived from an EMBL/GenBank/DDBJ whole genome shotgun (WGS) entry which is preliminary data.</text>
</comment>
<dbReference type="InterPro" id="IPR016161">
    <property type="entry name" value="Ald_DH/histidinol_DH"/>
</dbReference>
<proteinExistence type="inferred from homology"/>
<evidence type="ECO:0000256" key="3">
    <source>
        <dbReference type="PROSITE-ProRule" id="PRU10007"/>
    </source>
</evidence>
<dbReference type="RefSeq" id="WP_106189517.1">
    <property type="nucleotide sequence ID" value="NZ_PVTF01000007.1"/>
</dbReference>
<dbReference type="NCBIfam" id="NF006916">
    <property type="entry name" value="PRK09407.1"/>
    <property type="match status" value="1"/>
</dbReference>
<dbReference type="Pfam" id="PF00171">
    <property type="entry name" value="Aldedh"/>
    <property type="match status" value="1"/>
</dbReference>
<evidence type="ECO:0000259" key="5">
    <source>
        <dbReference type="Pfam" id="PF00171"/>
    </source>
</evidence>
<evidence type="ECO:0000313" key="6">
    <source>
        <dbReference type="EMBL" id="PRY39588.1"/>
    </source>
</evidence>
<feature type="active site" evidence="3">
    <location>
        <position position="278"/>
    </location>
</feature>
<evidence type="ECO:0000256" key="1">
    <source>
        <dbReference type="ARBA" id="ARBA00009986"/>
    </source>
</evidence>
<keyword evidence="7" id="KW-1185">Reference proteome</keyword>
<keyword evidence="2 4" id="KW-0560">Oxidoreductase</keyword>
<accession>A0A2T0T1N9</accession>
<evidence type="ECO:0000256" key="4">
    <source>
        <dbReference type="RuleBase" id="RU003345"/>
    </source>
</evidence>
<organism evidence="6 7">
    <name type="scientific">Umezawaea tangerina</name>
    <dbReference type="NCBI Taxonomy" id="84725"/>
    <lineage>
        <taxon>Bacteria</taxon>
        <taxon>Bacillati</taxon>
        <taxon>Actinomycetota</taxon>
        <taxon>Actinomycetes</taxon>
        <taxon>Pseudonocardiales</taxon>
        <taxon>Pseudonocardiaceae</taxon>
        <taxon>Umezawaea</taxon>
    </lineage>
</organism>
<dbReference type="Gene3D" id="3.40.309.10">
    <property type="entry name" value="Aldehyde Dehydrogenase, Chain A, domain 2"/>
    <property type="match status" value="1"/>
</dbReference>